<dbReference type="RefSeq" id="WP_115585718.1">
    <property type="nucleotide sequence ID" value="NZ_CP025544.1"/>
</dbReference>
<dbReference type="EMBL" id="CP025544">
    <property type="protein sequence ID" value="AXK60703.1"/>
    <property type="molecule type" value="Genomic_DNA"/>
</dbReference>
<feature type="coiled-coil region" evidence="1">
    <location>
        <begin position="229"/>
        <end position="263"/>
    </location>
</feature>
<feature type="chain" id="PRO_5017005750" description="t-SNARE coiled-coil homology domain-containing protein" evidence="2">
    <location>
        <begin position="23"/>
        <end position="264"/>
    </location>
</feature>
<gene>
    <name evidence="3" type="ORF">C0J27_03025</name>
</gene>
<name>A0A345ZBN6_9BACT</name>
<dbReference type="Proteomes" id="UP000254834">
    <property type="component" value="Chromosome"/>
</dbReference>
<reference evidence="3 4" key="1">
    <citation type="submission" date="2017-12" db="EMBL/GenBank/DDBJ databases">
        <title>Chromulinavorax destructans is a abundant pathogen of dominant heterotrophic picoflagllates.</title>
        <authorList>
            <person name="Deeg C.M."/>
            <person name="Zimmer M."/>
            <person name="Suttle C.A."/>
        </authorList>
    </citation>
    <scope>NUCLEOTIDE SEQUENCE [LARGE SCALE GENOMIC DNA]</scope>
    <source>
        <strain evidence="3 4">SeV1</strain>
    </source>
</reference>
<evidence type="ECO:0008006" key="5">
    <source>
        <dbReference type="Google" id="ProtNLM"/>
    </source>
</evidence>
<dbReference type="AlphaFoldDB" id="A0A345ZBN6"/>
<organism evidence="3 4">
    <name type="scientific">Candidatus Chromulinivorax destructor</name>
    <dbReference type="NCBI Taxonomy" id="2066483"/>
    <lineage>
        <taxon>Bacteria</taxon>
        <taxon>Candidatus Babelota</taxon>
        <taxon>Candidatus Babeliae</taxon>
        <taxon>Candidatus Babeliales</taxon>
        <taxon>Candidatus Chromulinivoraceae</taxon>
        <taxon>Candidatus Chromulinivorax</taxon>
    </lineage>
</organism>
<proteinExistence type="predicted"/>
<keyword evidence="1" id="KW-0175">Coiled coil</keyword>
<evidence type="ECO:0000256" key="2">
    <source>
        <dbReference type="SAM" id="SignalP"/>
    </source>
</evidence>
<evidence type="ECO:0000313" key="3">
    <source>
        <dbReference type="EMBL" id="AXK60703.1"/>
    </source>
</evidence>
<protein>
    <recommendedName>
        <fullName evidence="5">t-SNARE coiled-coil homology domain-containing protein</fullName>
    </recommendedName>
</protein>
<feature type="signal peptide" evidence="2">
    <location>
        <begin position="1"/>
        <end position="22"/>
    </location>
</feature>
<evidence type="ECO:0000313" key="4">
    <source>
        <dbReference type="Proteomes" id="UP000254834"/>
    </source>
</evidence>
<evidence type="ECO:0000256" key="1">
    <source>
        <dbReference type="SAM" id="Coils"/>
    </source>
</evidence>
<keyword evidence="4" id="KW-1185">Reference proteome</keyword>
<feature type="coiled-coil region" evidence="1">
    <location>
        <begin position="153"/>
        <end position="205"/>
    </location>
</feature>
<accession>A0A345ZBN6</accession>
<dbReference type="KEGG" id="cdes:C0J27_03025"/>
<keyword evidence="2" id="KW-0732">Signal</keyword>
<sequence>MKKFNKNIFKMLLLLAVGNSSHMILTMEEDNYDEEYEFFHVSMPSYQQSDLDATADIDSDNDSVSSEHSDSSYVFEKVYYNPHQLDVSSYEIDNDQEDESPFVEGIAYTSPDTFVLTEVVKLDEQSIPVDFYSSEHKRKTAAHNIIQGILARLEATDRDLNQTEHQLDSLEKASHKDVTMQEKSLQLIEQDIDEATDELAAVASNIRVLAHSTDKSVKGQFDKAQGTITRSHNKAVNDLEKVRKKLQNQSKKINRKIKKTLKIK</sequence>